<dbReference type="AlphaFoldDB" id="A0A4Y9ZUE9"/>
<comment type="similarity">
    <text evidence="1">Belongs to the short-chain dehydrogenases/reductases (SDR) family.</text>
</comment>
<evidence type="ECO:0000256" key="3">
    <source>
        <dbReference type="ARBA" id="ARBA00023002"/>
    </source>
</evidence>
<name>A0A4Y9ZUE9_9AGAM</name>
<dbReference type="PANTHER" id="PTHR24320:SF282">
    <property type="entry name" value="WW DOMAIN-CONTAINING OXIDOREDUCTASE"/>
    <property type="match status" value="1"/>
</dbReference>
<organism evidence="4 5">
    <name type="scientific">Hericium alpestre</name>
    <dbReference type="NCBI Taxonomy" id="135208"/>
    <lineage>
        <taxon>Eukaryota</taxon>
        <taxon>Fungi</taxon>
        <taxon>Dikarya</taxon>
        <taxon>Basidiomycota</taxon>
        <taxon>Agaricomycotina</taxon>
        <taxon>Agaricomycetes</taxon>
        <taxon>Russulales</taxon>
        <taxon>Hericiaceae</taxon>
        <taxon>Hericium</taxon>
    </lineage>
</organism>
<dbReference type="STRING" id="135208.A0A4Y9ZUE9"/>
<accession>A0A4Y9ZUE9</accession>
<reference evidence="4 5" key="1">
    <citation type="submission" date="2019-02" db="EMBL/GenBank/DDBJ databases">
        <title>Genome sequencing of the rare red list fungi Hericium alpestre (H. flagellum).</title>
        <authorList>
            <person name="Buettner E."/>
            <person name="Kellner H."/>
        </authorList>
    </citation>
    <scope>NUCLEOTIDE SEQUENCE [LARGE SCALE GENOMIC DNA]</scope>
    <source>
        <strain evidence="4 5">DSM 108284</strain>
    </source>
</reference>
<dbReference type="PANTHER" id="PTHR24320">
    <property type="entry name" value="RETINOL DEHYDROGENASE"/>
    <property type="match status" value="1"/>
</dbReference>
<keyword evidence="2" id="KW-0521">NADP</keyword>
<evidence type="ECO:0000256" key="2">
    <source>
        <dbReference type="ARBA" id="ARBA00022857"/>
    </source>
</evidence>
<proteinExistence type="inferred from homology"/>
<evidence type="ECO:0000313" key="4">
    <source>
        <dbReference type="EMBL" id="TFY77653.1"/>
    </source>
</evidence>
<sequence>MTFGTNVLGHHYLTQLLLPRLLHAIEDAKTRGEDPDARVVNVASFAHRFHRTLEFAAFRDSKARRAMGRTLLYGHSKFGGIVMAKELARRYGDQGIVSNAINPGNIKTEITRDTPWIAVKLLVRFSRPSAYLVSQASQDMIMFPAPYGAITTLYAAVAPEAKKHNGAVGLSYL</sequence>
<dbReference type="PRINTS" id="PR00081">
    <property type="entry name" value="GDHRDH"/>
</dbReference>
<gene>
    <name evidence="4" type="ORF">EWM64_g6359</name>
</gene>
<dbReference type="Pfam" id="PF13561">
    <property type="entry name" value="adh_short_C2"/>
    <property type="match status" value="1"/>
</dbReference>
<protein>
    <submittedName>
        <fullName evidence="4">Uncharacterized protein</fullName>
    </submittedName>
</protein>
<dbReference type="EMBL" id="SFCI01000856">
    <property type="protein sequence ID" value="TFY77653.1"/>
    <property type="molecule type" value="Genomic_DNA"/>
</dbReference>
<dbReference type="Gene3D" id="3.40.50.720">
    <property type="entry name" value="NAD(P)-binding Rossmann-like Domain"/>
    <property type="match status" value="1"/>
</dbReference>
<keyword evidence="3" id="KW-0560">Oxidoreductase</keyword>
<dbReference type="GO" id="GO:0016491">
    <property type="term" value="F:oxidoreductase activity"/>
    <property type="evidence" value="ECO:0007669"/>
    <property type="project" value="UniProtKB-KW"/>
</dbReference>
<dbReference type="InterPro" id="IPR002347">
    <property type="entry name" value="SDR_fam"/>
</dbReference>
<dbReference type="SUPFAM" id="SSF51735">
    <property type="entry name" value="NAD(P)-binding Rossmann-fold domains"/>
    <property type="match status" value="1"/>
</dbReference>
<evidence type="ECO:0000256" key="1">
    <source>
        <dbReference type="ARBA" id="ARBA00006484"/>
    </source>
</evidence>
<dbReference type="OrthoDB" id="191139at2759"/>
<dbReference type="Proteomes" id="UP000298061">
    <property type="component" value="Unassembled WGS sequence"/>
</dbReference>
<dbReference type="InterPro" id="IPR036291">
    <property type="entry name" value="NAD(P)-bd_dom_sf"/>
</dbReference>
<keyword evidence="5" id="KW-1185">Reference proteome</keyword>
<comment type="caution">
    <text evidence="4">The sequence shown here is derived from an EMBL/GenBank/DDBJ whole genome shotgun (WGS) entry which is preliminary data.</text>
</comment>
<evidence type="ECO:0000313" key="5">
    <source>
        <dbReference type="Proteomes" id="UP000298061"/>
    </source>
</evidence>